<dbReference type="AlphaFoldDB" id="A0A3A1UXD5"/>
<keyword evidence="6" id="KW-0325">Glycoprotein</keyword>
<dbReference type="FunFam" id="2.60.120.260:FF:000021">
    <property type="entry name" value="Beta-galactosidase"/>
    <property type="match status" value="1"/>
</dbReference>
<dbReference type="GO" id="GO:0005975">
    <property type="term" value="P:carbohydrate metabolic process"/>
    <property type="evidence" value="ECO:0007669"/>
    <property type="project" value="InterPro"/>
</dbReference>
<dbReference type="Proteomes" id="UP000266482">
    <property type="component" value="Unassembled WGS sequence"/>
</dbReference>
<keyword evidence="15" id="KW-1185">Reference proteome</keyword>
<evidence type="ECO:0000313" key="14">
    <source>
        <dbReference type="EMBL" id="RIX53189.1"/>
    </source>
</evidence>
<evidence type="ECO:0000256" key="2">
    <source>
        <dbReference type="ARBA" id="ARBA00007951"/>
    </source>
</evidence>
<dbReference type="InterPro" id="IPR048912">
    <property type="entry name" value="BetaGal1-like_ABD1"/>
</dbReference>
<proteinExistence type="inferred from homology"/>
<keyword evidence="5 8" id="KW-0378">Hydrolase</keyword>
<dbReference type="InterPro" id="IPR000933">
    <property type="entry name" value="Glyco_hydro_29"/>
</dbReference>
<dbReference type="SMART" id="SM00812">
    <property type="entry name" value="Alpha_L_fucos"/>
    <property type="match status" value="1"/>
</dbReference>
<evidence type="ECO:0000256" key="1">
    <source>
        <dbReference type="ARBA" id="ARBA00001412"/>
    </source>
</evidence>
<dbReference type="Gene3D" id="3.20.20.80">
    <property type="entry name" value="Glycosidases"/>
    <property type="match status" value="2"/>
</dbReference>
<dbReference type="Pfam" id="PF21317">
    <property type="entry name" value="BetaGal_ABD_1"/>
    <property type="match status" value="1"/>
</dbReference>
<evidence type="ECO:0000259" key="10">
    <source>
        <dbReference type="Pfam" id="PF01120"/>
    </source>
</evidence>
<comment type="catalytic activity">
    <reaction evidence="1 8">
        <text>Hydrolysis of terminal non-reducing beta-D-galactose residues in beta-D-galactosides.</text>
        <dbReference type="EC" id="3.2.1.23"/>
    </reaction>
</comment>
<evidence type="ECO:0000256" key="4">
    <source>
        <dbReference type="ARBA" id="ARBA00022729"/>
    </source>
</evidence>
<protein>
    <recommendedName>
        <fullName evidence="8">Beta-galactosidase</fullName>
        <ecNumber evidence="8">3.2.1.23</ecNumber>
    </recommendedName>
</protein>
<feature type="domain" description="Glycoside hydrolase 35 catalytic" evidence="11">
    <location>
        <begin position="425"/>
        <end position="737"/>
    </location>
</feature>
<dbReference type="GO" id="GO:0004560">
    <property type="term" value="F:alpha-L-fucosidase activity"/>
    <property type="evidence" value="ECO:0007669"/>
    <property type="project" value="InterPro"/>
</dbReference>
<dbReference type="GO" id="GO:0004565">
    <property type="term" value="F:beta-galactosidase activity"/>
    <property type="evidence" value="ECO:0007669"/>
    <property type="project" value="UniProtKB-EC"/>
</dbReference>
<feature type="domain" description="Beta-galactosidase 1-like first all-beta" evidence="12">
    <location>
        <begin position="784"/>
        <end position="891"/>
    </location>
</feature>
<name>A0A3A1UXD5_9BACL</name>
<organism evidence="14 15">
    <name type="scientific">Paenibacillus nanensis</name>
    <dbReference type="NCBI Taxonomy" id="393251"/>
    <lineage>
        <taxon>Bacteria</taxon>
        <taxon>Bacillati</taxon>
        <taxon>Bacillota</taxon>
        <taxon>Bacilli</taxon>
        <taxon>Bacillales</taxon>
        <taxon>Paenibacillaceae</taxon>
        <taxon>Paenibacillus</taxon>
    </lineage>
</organism>
<keyword evidence="7 8" id="KW-0326">Glycosidase</keyword>
<evidence type="ECO:0000256" key="8">
    <source>
        <dbReference type="RuleBase" id="RU000675"/>
    </source>
</evidence>
<evidence type="ECO:0000256" key="5">
    <source>
        <dbReference type="ARBA" id="ARBA00022801"/>
    </source>
</evidence>
<evidence type="ECO:0000259" key="12">
    <source>
        <dbReference type="Pfam" id="PF21317"/>
    </source>
</evidence>
<gene>
    <name evidence="14" type="ORF">D3P08_11210</name>
</gene>
<dbReference type="InterPro" id="IPR008979">
    <property type="entry name" value="Galactose-bd-like_sf"/>
</dbReference>
<dbReference type="EMBL" id="QXQA01000005">
    <property type="protein sequence ID" value="RIX53189.1"/>
    <property type="molecule type" value="Genomic_DNA"/>
</dbReference>
<dbReference type="InterPro" id="IPR017853">
    <property type="entry name" value="GH"/>
</dbReference>
<feature type="domain" description="Beta-galactosidase galactose-binding" evidence="13">
    <location>
        <begin position="915"/>
        <end position="973"/>
    </location>
</feature>
<evidence type="ECO:0000313" key="15">
    <source>
        <dbReference type="Proteomes" id="UP000266482"/>
    </source>
</evidence>
<dbReference type="SUPFAM" id="SSF49785">
    <property type="entry name" value="Galactose-binding domain-like"/>
    <property type="match status" value="1"/>
</dbReference>
<feature type="domain" description="Glycoside hydrolase family 29 N-terminal" evidence="10">
    <location>
        <begin position="42"/>
        <end position="307"/>
    </location>
</feature>
<dbReference type="PRINTS" id="PR00742">
    <property type="entry name" value="GLHYDRLASE35"/>
</dbReference>
<dbReference type="InterPro" id="IPR001944">
    <property type="entry name" value="Glycoside_Hdrlase_35"/>
</dbReference>
<evidence type="ECO:0000256" key="9">
    <source>
        <dbReference type="RuleBase" id="RU003679"/>
    </source>
</evidence>
<dbReference type="Pfam" id="PF01120">
    <property type="entry name" value="Alpha_L_fucos"/>
    <property type="match status" value="1"/>
</dbReference>
<dbReference type="InterPro" id="IPR031330">
    <property type="entry name" value="Gly_Hdrlase_35_cat"/>
</dbReference>
<dbReference type="EC" id="3.2.1.23" evidence="8"/>
<dbReference type="InterPro" id="IPR057739">
    <property type="entry name" value="Glyco_hydro_29_N"/>
</dbReference>
<comment type="similarity">
    <text evidence="3 9">Belongs to the glycosyl hydrolase 35 family.</text>
</comment>
<dbReference type="FunFam" id="3.20.20.80:FF:000115">
    <property type="entry name" value="Beta-galactosidase"/>
    <property type="match status" value="1"/>
</dbReference>
<reference evidence="14 15" key="1">
    <citation type="submission" date="2018-09" db="EMBL/GenBank/DDBJ databases">
        <title>Paenibacillus aracenensis nov. sp. isolated from a cave in southern Spain.</title>
        <authorList>
            <person name="Jurado V."/>
            <person name="Gutierrez-Patricio S."/>
            <person name="Gonzalez-Pimentel J.L."/>
            <person name="Miller A.Z."/>
            <person name="Laiz L."/>
            <person name="Saiz-Jimenez C."/>
        </authorList>
    </citation>
    <scope>NUCLEOTIDE SEQUENCE [LARGE SCALE GENOMIC DNA]</scope>
    <source>
        <strain evidence="14 15">DSM 22867</strain>
    </source>
</reference>
<accession>A0A3A1UXD5</accession>
<dbReference type="OrthoDB" id="9813184at2"/>
<evidence type="ECO:0000256" key="3">
    <source>
        <dbReference type="ARBA" id="ARBA00009809"/>
    </source>
</evidence>
<dbReference type="InterPro" id="IPR048913">
    <property type="entry name" value="BetaGal_gal-bd"/>
</dbReference>
<keyword evidence="4" id="KW-0732">Signal</keyword>
<comment type="similarity">
    <text evidence="2">Belongs to the glycosyl hydrolase 29 family.</text>
</comment>
<dbReference type="SUPFAM" id="SSF51445">
    <property type="entry name" value="(Trans)glycosidases"/>
    <property type="match status" value="2"/>
</dbReference>
<evidence type="ECO:0000259" key="13">
    <source>
        <dbReference type="Pfam" id="PF21467"/>
    </source>
</evidence>
<dbReference type="PROSITE" id="PS01182">
    <property type="entry name" value="GLYCOSYL_HYDROL_F35"/>
    <property type="match status" value="1"/>
</dbReference>
<dbReference type="Pfam" id="PF21467">
    <property type="entry name" value="BetaGal_gal-bd"/>
    <property type="match status" value="1"/>
</dbReference>
<dbReference type="InterPro" id="IPR019801">
    <property type="entry name" value="Glyco_hydro_35_CS"/>
</dbReference>
<dbReference type="Pfam" id="PF01301">
    <property type="entry name" value="Glyco_hydro_35"/>
    <property type="match status" value="1"/>
</dbReference>
<comment type="caution">
    <text evidence="14">The sequence shown here is derived from an EMBL/GenBank/DDBJ whole genome shotgun (WGS) entry which is preliminary data.</text>
</comment>
<evidence type="ECO:0000256" key="6">
    <source>
        <dbReference type="ARBA" id="ARBA00023180"/>
    </source>
</evidence>
<evidence type="ECO:0000256" key="7">
    <source>
        <dbReference type="ARBA" id="ARBA00023295"/>
    </source>
</evidence>
<sequence>MNQLSELPVLTEEQLRWQDYELGMFCHFGINTFCDQEWGDGKDSPALFHPRELDARQWVRTAKRAGFRYFILTAKHHDGFCLWPTATTDYSVASSPWKDGKGDVVKECADACREEGIGFGLYLSPWDRHEPCYADKTAYDHFYTRQLEELLTGYGPLVEIWFDGAGSEGREYDWPSIIGLVKRHQPGAMIFNMGAPTIRWVGNEDGLAPYPCWNTAESARVSMFSDASLDWLPETPRWVPAECDVPIRKDRWFWHPNEEELLLSLDELMDIYYRSVGHGATLLLNVAPDDRGLLPEADVCRVVEFGDEIRRRFGAPVTGMSGEGDCLELPLAPGKAIDHVVLMEDIRHGERIHAYALEAYAGGEWKELTRGSAIGHKRIERTDSVITERLRLRILESVDRPKLRCFAAYRNEVMSRLEWKEGRYLLDGEPFRIMSGAIHYFRVVPEYWRDRLLKLKACGFNTVETYVAWNVHEPKEGEFRFDGIADLESFIRLAGELGLHVIIRPSPYICAEWEFGGLPAWLLKYSDMRLRCSDPLFLEKVDRYYDELIPKLVPLLSTNGGPILAVQVENEYGSFGNDTNYLMYLRDGLLARGVDVLLFTSDGPTDEMLIGGAIDGVHATVNFGSRVEESFGKYREYRSNEPLMCMEYWNGWFDHWMEPHHIRDGEEVADVLDQMLAKNASVNFYMFHGGTNFGFYSGANHIQTYEPTVTSYDYDAPLTEWGDVTPKYEAIRKVMAKHGFEAGCPLPAAIPKRSYGKVELTQKGSLFPQLDAMAESVESVWTLPMEKLGQSYGFILYSTWVRGPRKGQQLHIQDVRDRAQVFLSGKPLGIIERWNPKPIPIEVPAEGARLDILVENMGRINYGPLLRDAKGITEGVRIDNQFQYHWTITPLPLEEEMRALVTYEAASGSSEHAGPAFYKGTFEAEEIGDTFLRFDGWKKGVAWVNGFNLGRYWKAGPQRALYVPGPLLRRGHNEIVLFELEGASEDRCVAFTDIPDLGDTAAVDDAVLNFVSEDERDKEEQPV</sequence>
<dbReference type="PANTHER" id="PTHR23421">
    <property type="entry name" value="BETA-GALACTOSIDASE RELATED"/>
    <property type="match status" value="1"/>
</dbReference>
<dbReference type="Gene3D" id="2.60.120.260">
    <property type="entry name" value="Galactose-binding domain-like"/>
    <property type="match status" value="3"/>
</dbReference>
<evidence type="ECO:0000259" key="11">
    <source>
        <dbReference type="Pfam" id="PF01301"/>
    </source>
</evidence>